<evidence type="ECO:0000256" key="2">
    <source>
        <dbReference type="SAM" id="Phobius"/>
    </source>
</evidence>
<dbReference type="RefSeq" id="WP_169658784.1">
    <property type="nucleotide sequence ID" value="NZ_JABANE010000067.1"/>
</dbReference>
<feature type="transmembrane region" description="Helical" evidence="2">
    <location>
        <begin position="34"/>
        <end position="55"/>
    </location>
</feature>
<keyword evidence="4" id="KW-1185">Reference proteome</keyword>
<evidence type="ECO:0000313" key="3">
    <source>
        <dbReference type="EMBL" id="NME70551.1"/>
    </source>
</evidence>
<organism evidence="3 4">
    <name type="scientific">Flammeovirga aprica JL-4</name>
    <dbReference type="NCBI Taxonomy" id="694437"/>
    <lineage>
        <taxon>Bacteria</taxon>
        <taxon>Pseudomonadati</taxon>
        <taxon>Bacteroidota</taxon>
        <taxon>Cytophagia</taxon>
        <taxon>Cytophagales</taxon>
        <taxon>Flammeovirgaceae</taxon>
        <taxon>Flammeovirga</taxon>
    </lineage>
</organism>
<dbReference type="AlphaFoldDB" id="A0A7X9RXJ0"/>
<keyword evidence="1" id="KW-0175">Coiled coil</keyword>
<reference evidence="3 4" key="1">
    <citation type="submission" date="2020-04" db="EMBL/GenBank/DDBJ databases">
        <title>Flammeovirga sp. SR4, a novel species isolated from seawater.</title>
        <authorList>
            <person name="Wang X."/>
        </authorList>
    </citation>
    <scope>NUCLEOTIDE SEQUENCE [LARGE SCALE GENOMIC DNA]</scope>
    <source>
        <strain evidence="3 4">ATCC 23126</strain>
    </source>
</reference>
<name>A0A7X9RXJ0_9BACT</name>
<sequence>MKLVRIADYSLILASLLYSSYVSCLFFASILPFYLAIPLALFIVILGHHYSFFAIQYFKENRKLSQASIIAIALMLTVFYSEWKGQHVQAKSVTGIPTTEKIDQHIEEVMQTIHQNANKKNWRNVEQYRSASQQLKMLQEEKQRLLETIEEKNSEAEQLASEFRVFSIILFLIAFVASTLNSDSTAESKISIGTTQVLTSYTPQDLQVLQQRKQQVNQKDLQQELQRELQQEAEYSVRKVTAQYQKETGPAGTNVASNLTNSSATDSSTDLETVIALVKSGELQDRREVMRRLKLNVIQANQLFKKHAPKPQQATIGFVTSKTTPKVAPKNA</sequence>
<evidence type="ECO:0000313" key="4">
    <source>
        <dbReference type="Proteomes" id="UP000576082"/>
    </source>
</evidence>
<dbReference type="Proteomes" id="UP000576082">
    <property type="component" value="Unassembled WGS sequence"/>
</dbReference>
<feature type="coiled-coil region" evidence="1">
    <location>
        <begin position="128"/>
        <end position="162"/>
    </location>
</feature>
<proteinExistence type="predicted"/>
<keyword evidence="2" id="KW-0472">Membrane</keyword>
<feature type="transmembrane region" description="Helical" evidence="2">
    <location>
        <begin position="67"/>
        <end position="83"/>
    </location>
</feature>
<protein>
    <submittedName>
        <fullName evidence="3">Uncharacterized protein</fullName>
    </submittedName>
</protein>
<feature type="transmembrane region" description="Helical" evidence="2">
    <location>
        <begin position="7"/>
        <end position="28"/>
    </location>
</feature>
<dbReference type="EMBL" id="JABANE010000067">
    <property type="protein sequence ID" value="NME70551.1"/>
    <property type="molecule type" value="Genomic_DNA"/>
</dbReference>
<gene>
    <name evidence="3" type="ORF">HHU12_21425</name>
</gene>
<keyword evidence="2" id="KW-1133">Transmembrane helix</keyword>
<evidence type="ECO:0000256" key="1">
    <source>
        <dbReference type="SAM" id="Coils"/>
    </source>
</evidence>
<comment type="caution">
    <text evidence="3">The sequence shown here is derived from an EMBL/GenBank/DDBJ whole genome shotgun (WGS) entry which is preliminary data.</text>
</comment>
<keyword evidence="2" id="KW-0812">Transmembrane</keyword>
<accession>A0A7X9RXJ0</accession>